<sequence>MTTAGPSRARCAEVLRAHTTITPIQHRAGLGGMAAPAGSKTWGMQRGDAAAPGSLVLHRFRQQTPARGAHVEHGMSGAVRMPVPRNAAHGAGHVHANVHGGNDRNGTASPSAAGARGPRAASCMARSAVICCTQAVAVGAEGGWSVTKM</sequence>
<dbReference type="EMBL" id="JANPWB010000012">
    <property type="protein sequence ID" value="KAJ1113318.1"/>
    <property type="molecule type" value="Genomic_DNA"/>
</dbReference>
<comment type="caution">
    <text evidence="1">The sequence shown here is derived from an EMBL/GenBank/DDBJ whole genome shotgun (WGS) entry which is preliminary data.</text>
</comment>
<organism evidence="1 2">
    <name type="scientific">Pleurodeles waltl</name>
    <name type="common">Iberian ribbed newt</name>
    <dbReference type="NCBI Taxonomy" id="8319"/>
    <lineage>
        <taxon>Eukaryota</taxon>
        <taxon>Metazoa</taxon>
        <taxon>Chordata</taxon>
        <taxon>Craniata</taxon>
        <taxon>Vertebrata</taxon>
        <taxon>Euteleostomi</taxon>
        <taxon>Amphibia</taxon>
        <taxon>Batrachia</taxon>
        <taxon>Caudata</taxon>
        <taxon>Salamandroidea</taxon>
        <taxon>Salamandridae</taxon>
        <taxon>Pleurodelinae</taxon>
        <taxon>Pleurodeles</taxon>
    </lineage>
</organism>
<protein>
    <submittedName>
        <fullName evidence="1">Uncharacterized protein</fullName>
    </submittedName>
</protein>
<accession>A0AAV7NB62</accession>
<evidence type="ECO:0000313" key="2">
    <source>
        <dbReference type="Proteomes" id="UP001066276"/>
    </source>
</evidence>
<evidence type="ECO:0000313" key="1">
    <source>
        <dbReference type="EMBL" id="KAJ1113318.1"/>
    </source>
</evidence>
<keyword evidence="2" id="KW-1185">Reference proteome</keyword>
<proteinExistence type="predicted"/>
<gene>
    <name evidence="1" type="ORF">NDU88_001566</name>
</gene>
<name>A0AAV7NB62_PLEWA</name>
<dbReference type="Proteomes" id="UP001066276">
    <property type="component" value="Chromosome 8"/>
</dbReference>
<reference evidence="1" key="1">
    <citation type="journal article" date="2022" name="bioRxiv">
        <title>Sequencing and chromosome-scale assembly of the giantPleurodeles waltlgenome.</title>
        <authorList>
            <person name="Brown T."/>
            <person name="Elewa A."/>
            <person name="Iarovenko S."/>
            <person name="Subramanian E."/>
            <person name="Araus A.J."/>
            <person name="Petzold A."/>
            <person name="Susuki M."/>
            <person name="Suzuki K.-i.T."/>
            <person name="Hayashi T."/>
            <person name="Toyoda A."/>
            <person name="Oliveira C."/>
            <person name="Osipova E."/>
            <person name="Leigh N.D."/>
            <person name="Simon A."/>
            <person name="Yun M.H."/>
        </authorList>
    </citation>
    <scope>NUCLEOTIDE SEQUENCE</scope>
    <source>
        <strain evidence="1">20211129_DDA</strain>
        <tissue evidence="1">Liver</tissue>
    </source>
</reference>
<dbReference type="AlphaFoldDB" id="A0AAV7NB62"/>